<accession>A0A1D8KT57</accession>
<keyword evidence="2" id="KW-1185">Reference proteome</keyword>
<dbReference type="Gene3D" id="2.60.120.620">
    <property type="entry name" value="q2cbj1_9rhob like domain"/>
    <property type="match status" value="1"/>
</dbReference>
<evidence type="ECO:0000313" key="1">
    <source>
        <dbReference type="EMBL" id="AOV61883.1"/>
    </source>
</evidence>
<dbReference type="Proteomes" id="UP000202081">
    <property type="component" value="Segment"/>
</dbReference>
<dbReference type="RefSeq" id="YP_009324351.1">
    <property type="nucleotide sequence ID" value="NC_031935.1"/>
</dbReference>
<proteinExistence type="predicted"/>
<evidence type="ECO:0000313" key="2">
    <source>
        <dbReference type="Proteomes" id="UP000202081"/>
    </source>
</evidence>
<name>A0A1D8KT57_9CAUD</name>
<protein>
    <submittedName>
        <fullName evidence="1">2OG-Fe(II) oxygenase superfamily domain containing protein</fullName>
    </submittedName>
</protein>
<dbReference type="Pfam" id="PF13759">
    <property type="entry name" value="2OG-FeII_Oxy_5"/>
    <property type="match status" value="1"/>
</dbReference>
<dbReference type="KEGG" id="vg:30309261"/>
<dbReference type="InterPro" id="IPR012668">
    <property type="entry name" value="CHP02466"/>
</dbReference>
<gene>
    <name evidence="1" type="ORF">P29B0810_188</name>
</gene>
<organism evidence="1 2">
    <name type="scientific">Synechococcus phage S-WAM2</name>
    <dbReference type="NCBI Taxonomy" id="1815522"/>
    <lineage>
        <taxon>Viruses</taxon>
        <taxon>Duplodnaviria</taxon>
        <taxon>Heunggongvirae</taxon>
        <taxon>Uroviricota</taxon>
        <taxon>Caudoviricetes</taxon>
        <taxon>Pantevenvirales</taxon>
        <taxon>Kyanoviridae</taxon>
        <taxon>Cymopoleiavirus</taxon>
        <taxon>Cymopoleiavirus swam2</taxon>
    </lineage>
</organism>
<sequence>MYQVMFATPPIKTEDYMGDENFVDYVKDIEYQIKDYGTDTEPYANVNSVDTYILDQPIFANLKKFIQENIDQYVIEVFASRQKLKLTQSWVNKNETNTLHKMHYHSNSYLSGVFFFDNHPSKLQLLGDQKIWIELNEKQEFNEFNSSVFNVTVNRNRLAIFPSYVSHSVGLNNIKQTRYSLSFNTFPVGDLGVEAALTHVSM</sequence>
<dbReference type="GeneID" id="30309261"/>
<dbReference type="OrthoDB" id="1955at1198136"/>
<reference evidence="1 2" key="1">
    <citation type="journal article" date="2016" name="Virology">
        <title>The genomic content and context of auxiliary metabolic genes in marine cyanomyoviruses.</title>
        <authorList>
            <person name="Crummett L.T."/>
            <person name="Puxty R.J."/>
            <person name="Weihe C."/>
            <person name="Marston M.F."/>
            <person name="Martiny J.B."/>
        </authorList>
    </citation>
    <scope>NUCLEOTIDE SEQUENCE [LARGE SCALE GENOMIC DNA]</scope>
    <source>
        <strain evidence="1">0810PA29</strain>
    </source>
</reference>
<dbReference type="EMBL" id="KU686211">
    <property type="protein sequence ID" value="AOV61883.1"/>
    <property type="molecule type" value="Genomic_DNA"/>
</dbReference>